<protein>
    <recommendedName>
        <fullName evidence="3">Lipoprotein</fullName>
    </recommendedName>
</protein>
<accession>A0A928HFL6</accession>
<proteinExistence type="predicted"/>
<dbReference type="PROSITE" id="PS51257">
    <property type="entry name" value="PROKAR_LIPOPROTEIN"/>
    <property type="match status" value="1"/>
</dbReference>
<dbReference type="EMBL" id="SUVG01000002">
    <property type="protein sequence ID" value="MBE6420761.1"/>
    <property type="molecule type" value="Genomic_DNA"/>
</dbReference>
<name>A0A928HFL6_9BACT</name>
<evidence type="ECO:0008006" key="3">
    <source>
        <dbReference type="Google" id="ProtNLM"/>
    </source>
</evidence>
<evidence type="ECO:0000313" key="1">
    <source>
        <dbReference type="EMBL" id="MBE6420761.1"/>
    </source>
</evidence>
<organism evidence="1 2">
    <name type="scientific">Candidatus Avelusimicrobium gallicola</name>
    <dbReference type="NCBI Taxonomy" id="2562704"/>
    <lineage>
        <taxon>Bacteria</taxon>
        <taxon>Pseudomonadati</taxon>
        <taxon>Elusimicrobiota</taxon>
        <taxon>Elusimicrobia</taxon>
        <taxon>Elusimicrobiales</taxon>
        <taxon>Elusimicrobiaceae</taxon>
        <taxon>Candidatus Avelusimicrobium</taxon>
    </lineage>
</organism>
<comment type="caution">
    <text evidence="1">The sequence shown here is derived from an EMBL/GenBank/DDBJ whole genome shotgun (WGS) entry which is preliminary data.</text>
</comment>
<gene>
    <name evidence="1" type="ORF">E7027_01245</name>
</gene>
<evidence type="ECO:0000313" key="2">
    <source>
        <dbReference type="Proteomes" id="UP000725649"/>
    </source>
</evidence>
<dbReference type="Proteomes" id="UP000725649">
    <property type="component" value="Unassembled WGS sequence"/>
</dbReference>
<dbReference type="AlphaFoldDB" id="A0A928HFL6"/>
<sequence length="118" mass="12632">MKVIALLFAALLFVGCGTVEKGYSPIDLKAKNYAEALKSADKSCQIDADCTSVSKGCCLCHGKEAVNKDAANALKSFWLNECATAACTLQMCYVEINTSCQKGQCVGTPKPMREYAAF</sequence>
<reference evidence="1" key="1">
    <citation type="submission" date="2019-04" db="EMBL/GenBank/DDBJ databases">
        <title>Evolution of Biomass-Degrading Anaerobic Consortia Revealed by Metagenomics.</title>
        <authorList>
            <person name="Peng X."/>
        </authorList>
    </citation>
    <scope>NUCLEOTIDE SEQUENCE</scope>
    <source>
        <strain evidence="1">SIG66</strain>
    </source>
</reference>